<reference evidence="1" key="1">
    <citation type="submission" date="2018-06" db="EMBL/GenBank/DDBJ databases">
        <authorList>
            <person name="Zhirakovskaya E."/>
        </authorList>
    </citation>
    <scope>NUCLEOTIDE SEQUENCE</scope>
</reference>
<proteinExistence type="predicted"/>
<organism evidence="1">
    <name type="scientific">hydrothermal vent metagenome</name>
    <dbReference type="NCBI Taxonomy" id="652676"/>
    <lineage>
        <taxon>unclassified sequences</taxon>
        <taxon>metagenomes</taxon>
        <taxon>ecological metagenomes</taxon>
    </lineage>
</organism>
<accession>A0A3B0UQJ4</accession>
<sequence length="232" mass="27124">GKLLELLYSARNKFDSVQMQWVYAYDINVLHEIFDNQNDKSRTLLKAVDSKRLILPSDHSNFSFVHQKLLIQKQQFMRYERKVDKSEPTTQIVVDKREWNITSSNRRKGRIQYCEKDNSVNVMDEVLEIQAGELLDPSFLLSSHDISVIGEEQFLNREVIRVRVFPRKGKDQGRESYFWHSTNEIEILVDKQRGTMLKYVLKLNASDFAYCTVTKIIFDANIPESDLLAGVN</sequence>
<protein>
    <submittedName>
        <fullName evidence="1">Uncharacterized protein</fullName>
    </submittedName>
</protein>
<feature type="non-terminal residue" evidence="1">
    <location>
        <position position="1"/>
    </location>
</feature>
<evidence type="ECO:0000313" key="1">
    <source>
        <dbReference type="EMBL" id="VAW33355.1"/>
    </source>
</evidence>
<dbReference type="AlphaFoldDB" id="A0A3B0UQJ4"/>
<gene>
    <name evidence="1" type="ORF">MNBD_CHLOROFLEXI01-933</name>
</gene>
<dbReference type="EMBL" id="UOEU01000443">
    <property type="protein sequence ID" value="VAW33355.1"/>
    <property type="molecule type" value="Genomic_DNA"/>
</dbReference>
<name>A0A3B0UQJ4_9ZZZZ</name>